<protein>
    <submittedName>
        <fullName evidence="5">GntR family transcriptional regulator</fullName>
    </submittedName>
</protein>
<dbReference type="CDD" id="cd07377">
    <property type="entry name" value="WHTH_GntR"/>
    <property type="match status" value="1"/>
</dbReference>
<dbReference type="AlphaFoldDB" id="A0A062V4L6"/>
<dbReference type="PANTHER" id="PTHR43537">
    <property type="entry name" value="TRANSCRIPTIONAL REGULATOR, GNTR FAMILY"/>
    <property type="match status" value="1"/>
</dbReference>
<dbReference type="PATRIC" id="fig|1280954.3.peg.3626"/>
<keyword evidence="3" id="KW-0804">Transcription</keyword>
<reference evidence="5 6" key="1">
    <citation type="journal article" date="2014" name="Antonie Van Leeuwenhoek">
        <title>Hyphomonas beringensis sp. nov. and Hyphomonas chukchiensis sp. nov., isolated from surface seawater of the Bering Sea and Chukchi Sea.</title>
        <authorList>
            <person name="Li C."/>
            <person name="Lai Q."/>
            <person name="Li G."/>
            <person name="Dong C."/>
            <person name="Wang J."/>
            <person name="Liao Y."/>
            <person name="Shao Z."/>
        </authorList>
    </citation>
    <scope>NUCLEOTIDE SEQUENCE [LARGE SCALE GENOMIC DNA]</scope>
    <source>
        <strain evidence="5 6">PS728</strain>
    </source>
</reference>
<evidence type="ECO:0000313" key="5">
    <source>
        <dbReference type="EMBL" id="KCZ96845.1"/>
    </source>
</evidence>
<dbReference type="GO" id="GO:0003677">
    <property type="term" value="F:DNA binding"/>
    <property type="evidence" value="ECO:0007669"/>
    <property type="project" value="UniProtKB-KW"/>
</dbReference>
<dbReference type="OrthoDB" id="7620579at2"/>
<dbReference type="SMART" id="SM00345">
    <property type="entry name" value="HTH_GNTR"/>
    <property type="match status" value="1"/>
</dbReference>
<dbReference type="Gene3D" id="1.10.10.10">
    <property type="entry name" value="Winged helix-like DNA-binding domain superfamily/Winged helix DNA-binding domain"/>
    <property type="match status" value="1"/>
</dbReference>
<evidence type="ECO:0000256" key="2">
    <source>
        <dbReference type="ARBA" id="ARBA00023125"/>
    </source>
</evidence>
<keyword evidence="6" id="KW-1185">Reference proteome</keyword>
<keyword evidence="2" id="KW-0238">DNA-binding</keyword>
<keyword evidence="1" id="KW-0805">Transcription regulation</keyword>
<evidence type="ECO:0000259" key="4">
    <source>
        <dbReference type="PROSITE" id="PS50949"/>
    </source>
</evidence>
<dbReference type="EMBL" id="ARYM01000032">
    <property type="protein sequence ID" value="KCZ96845.1"/>
    <property type="molecule type" value="Genomic_DNA"/>
</dbReference>
<accession>A0A062V4L6</accession>
<dbReference type="InterPro" id="IPR000524">
    <property type="entry name" value="Tscrpt_reg_HTH_GntR"/>
</dbReference>
<dbReference type="InterPro" id="IPR036388">
    <property type="entry name" value="WH-like_DNA-bd_sf"/>
</dbReference>
<dbReference type="PANTHER" id="PTHR43537:SF24">
    <property type="entry name" value="GLUCONATE OPERON TRANSCRIPTIONAL REPRESSOR"/>
    <property type="match status" value="1"/>
</dbReference>
<dbReference type="eggNOG" id="COG1802">
    <property type="taxonomic scope" value="Bacteria"/>
</dbReference>
<proteinExistence type="predicted"/>
<dbReference type="InterPro" id="IPR008920">
    <property type="entry name" value="TF_FadR/GntR_C"/>
</dbReference>
<dbReference type="SMART" id="SM00895">
    <property type="entry name" value="FCD"/>
    <property type="match status" value="1"/>
</dbReference>
<gene>
    <name evidence="5" type="ORF">HPO_18003</name>
</gene>
<dbReference type="PROSITE" id="PS50949">
    <property type="entry name" value="HTH_GNTR"/>
    <property type="match status" value="1"/>
</dbReference>
<dbReference type="Pfam" id="PF00392">
    <property type="entry name" value="GntR"/>
    <property type="match status" value="1"/>
</dbReference>
<sequence>MASASVQAYEIIREEIISGRFPPGHRLIESDLTALCNVSRTPVREALRRLVNEGLAEFSPNYGAQVADPGDEDLEALYELRTLIEGYGAARAATRISEAEIAELEALADQMEALVRKGADHTPEAAGANSRFHRIILEAARSARLLSVAGLVVETPLVLRTLARYSADERERSMRHHRELIAAFRARDGRWAEAVMTGHIKAAFAAIRRDLAQRSPGDTAGQR</sequence>
<evidence type="ECO:0000313" key="6">
    <source>
        <dbReference type="Proteomes" id="UP000027100"/>
    </source>
</evidence>
<dbReference type="STRING" id="1280954.HPO_18003"/>
<dbReference type="Pfam" id="PF07729">
    <property type="entry name" value="FCD"/>
    <property type="match status" value="1"/>
</dbReference>
<dbReference type="SUPFAM" id="SSF48008">
    <property type="entry name" value="GntR ligand-binding domain-like"/>
    <property type="match status" value="1"/>
</dbReference>
<evidence type="ECO:0000256" key="1">
    <source>
        <dbReference type="ARBA" id="ARBA00023015"/>
    </source>
</evidence>
<name>A0A062V4L6_9PROT</name>
<dbReference type="InterPro" id="IPR011711">
    <property type="entry name" value="GntR_C"/>
</dbReference>
<dbReference type="Proteomes" id="UP000027100">
    <property type="component" value="Unassembled WGS sequence"/>
</dbReference>
<dbReference type="GO" id="GO:0003700">
    <property type="term" value="F:DNA-binding transcription factor activity"/>
    <property type="evidence" value="ECO:0007669"/>
    <property type="project" value="InterPro"/>
</dbReference>
<dbReference type="Gene3D" id="1.20.120.530">
    <property type="entry name" value="GntR ligand-binding domain-like"/>
    <property type="match status" value="1"/>
</dbReference>
<comment type="caution">
    <text evidence="5">The sequence shown here is derived from an EMBL/GenBank/DDBJ whole genome shotgun (WGS) entry which is preliminary data.</text>
</comment>
<dbReference type="SUPFAM" id="SSF46785">
    <property type="entry name" value="Winged helix' DNA-binding domain"/>
    <property type="match status" value="1"/>
</dbReference>
<dbReference type="RefSeq" id="WP_035602038.1">
    <property type="nucleotide sequence ID" value="NZ_ARYM01000032.1"/>
</dbReference>
<evidence type="ECO:0000256" key="3">
    <source>
        <dbReference type="ARBA" id="ARBA00023163"/>
    </source>
</evidence>
<feature type="domain" description="HTH gntR-type" evidence="4">
    <location>
        <begin position="2"/>
        <end position="69"/>
    </location>
</feature>
<organism evidence="5 6">
    <name type="scientific">Hyphomonas polymorpha PS728</name>
    <dbReference type="NCBI Taxonomy" id="1280954"/>
    <lineage>
        <taxon>Bacteria</taxon>
        <taxon>Pseudomonadati</taxon>
        <taxon>Pseudomonadota</taxon>
        <taxon>Alphaproteobacteria</taxon>
        <taxon>Hyphomonadales</taxon>
        <taxon>Hyphomonadaceae</taxon>
        <taxon>Hyphomonas</taxon>
    </lineage>
</organism>
<dbReference type="InterPro" id="IPR036390">
    <property type="entry name" value="WH_DNA-bd_sf"/>
</dbReference>